<dbReference type="Proteomes" id="UP000673394">
    <property type="component" value="Unassembled WGS sequence"/>
</dbReference>
<evidence type="ECO:0000256" key="1">
    <source>
        <dbReference type="ARBA" id="ARBA00022679"/>
    </source>
</evidence>
<accession>A0ABS5CGQ5</accession>
<dbReference type="RefSeq" id="WP_210661215.1">
    <property type="nucleotide sequence ID" value="NZ_JAGKSP010000009.1"/>
</dbReference>
<dbReference type="SUPFAM" id="SSF55729">
    <property type="entry name" value="Acyl-CoA N-acyltransferases (Nat)"/>
    <property type="match status" value="1"/>
</dbReference>
<protein>
    <submittedName>
        <fullName evidence="3">GNAT family N-acetyltransferase</fullName>
    </submittedName>
</protein>
<keyword evidence="4" id="KW-1185">Reference proteome</keyword>
<reference evidence="3 4" key="1">
    <citation type="submission" date="2021-04" db="EMBL/GenBank/DDBJ databases">
        <title>Paenibacillus sp. DLE-14 whole genome sequence.</title>
        <authorList>
            <person name="Ham Y.J."/>
        </authorList>
    </citation>
    <scope>NUCLEOTIDE SEQUENCE [LARGE SCALE GENOMIC DNA]</scope>
    <source>
        <strain evidence="3 4">DLE-14</strain>
    </source>
</reference>
<dbReference type="EMBL" id="JAGKSP010000009">
    <property type="protein sequence ID" value="MBP3965061.1"/>
    <property type="molecule type" value="Genomic_DNA"/>
</dbReference>
<evidence type="ECO:0000313" key="3">
    <source>
        <dbReference type="EMBL" id="MBP3965061.1"/>
    </source>
</evidence>
<evidence type="ECO:0000313" key="4">
    <source>
        <dbReference type="Proteomes" id="UP000673394"/>
    </source>
</evidence>
<dbReference type="Gene3D" id="3.40.630.30">
    <property type="match status" value="1"/>
</dbReference>
<sequence>MFKTYDAKYKNEIIDLILYVQNSEFHLNIDIEEQSDILDIPTHYLANGGNFWVALNEGGNVIGSIGLQRLTEDLYILKKFFIYNEYRGKACSIGLFNEAVIYAKQRDIKTIILDTPSIATRSHRFYEKNGFKEISKHDLPVTYDYPDRDSLLYRLDL</sequence>
<keyword evidence="1" id="KW-0808">Transferase</keyword>
<dbReference type="PANTHER" id="PTHR13947:SF37">
    <property type="entry name" value="LD18367P"/>
    <property type="match status" value="1"/>
</dbReference>
<dbReference type="PANTHER" id="PTHR13947">
    <property type="entry name" value="GNAT FAMILY N-ACETYLTRANSFERASE"/>
    <property type="match status" value="1"/>
</dbReference>
<dbReference type="InterPro" id="IPR000182">
    <property type="entry name" value="GNAT_dom"/>
</dbReference>
<dbReference type="InterPro" id="IPR050769">
    <property type="entry name" value="NAT_camello-type"/>
</dbReference>
<dbReference type="PROSITE" id="PS51186">
    <property type="entry name" value="GNAT"/>
    <property type="match status" value="1"/>
</dbReference>
<comment type="caution">
    <text evidence="3">The sequence shown here is derived from an EMBL/GenBank/DDBJ whole genome shotgun (WGS) entry which is preliminary data.</text>
</comment>
<evidence type="ECO:0000259" key="2">
    <source>
        <dbReference type="PROSITE" id="PS51186"/>
    </source>
</evidence>
<dbReference type="Pfam" id="PF13508">
    <property type="entry name" value="Acetyltransf_7"/>
    <property type="match status" value="1"/>
</dbReference>
<dbReference type="InterPro" id="IPR016181">
    <property type="entry name" value="Acyl_CoA_acyltransferase"/>
</dbReference>
<name>A0ABS5CGQ5_9BACL</name>
<gene>
    <name evidence="3" type="ORF">I8J30_20245</name>
</gene>
<feature type="domain" description="N-acetyltransferase" evidence="2">
    <location>
        <begin position="1"/>
        <end position="157"/>
    </location>
</feature>
<organism evidence="3 4">
    <name type="scientific">Paenibacillus lignilyticus</name>
    <dbReference type="NCBI Taxonomy" id="1172615"/>
    <lineage>
        <taxon>Bacteria</taxon>
        <taxon>Bacillati</taxon>
        <taxon>Bacillota</taxon>
        <taxon>Bacilli</taxon>
        <taxon>Bacillales</taxon>
        <taxon>Paenibacillaceae</taxon>
        <taxon>Paenibacillus</taxon>
    </lineage>
</organism>
<proteinExistence type="predicted"/>